<name>A0A9P3FBB8_9PEZI</name>
<feature type="chain" id="PRO_5040122671" evidence="2">
    <location>
        <begin position="23"/>
        <end position="95"/>
    </location>
</feature>
<protein>
    <submittedName>
        <fullName evidence="3">Uncharacterized protein</fullName>
    </submittedName>
</protein>
<dbReference type="Proteomes" id="UP000825890">
    <property type="component" value="Unassembled WGS sequence"/>
</dbReference>
<dbReference type="RefSeq" id="XP_044655425.1">
    <property type="nucleotide sequence ID" value="XM_044799490.1"/>
</dbReference>
<dbReference type="EMBL" id="BOLY01000002">
    <property type="protein sequence ID" value="GIZ40938.1"/>
    <property type="molecule type" value="Genomic_DNA"/>
</dbReference>
<evidence type="ECO:0000256" key="2">
    <source>
        <dbReference type="SAM" id="SignalP"/>
    </source>
</evidence>
<sequence length="95" mass="10029">MHFTYITLLLAATAAALPGSQGTSPNVLSLRATPPSDDGVTFKDGSGKTIACYAGCYVNFCDGYGFEDVQDQLFSYLLILLIVVGSFAANIVRNA</sequence>
<proteinExistence type="predicted"/>
<gene>
    <name evidence="3" type="ORF">CKM354_000425800</name>
</gene>
<keyword evidence="1" id="KW-0472">Membrane</keyword>
<dbReference type="AlphaFoldDB" id="A0A9P3FBB8"/>
<accession>A0A9P3FBB8</accession>
<comment type="caution">
    <text evidence="3">The sequence shown here is derived from an EMBL/GenBank/DDBJ whole genome shotgun (WGS) entry which is preliminary data.</text>
</comment>
<feature type="transmembrane region" description="Helical" evidence="1">
    <location>
        <begin position="73"/>
        <end position="92"/>
    </location>
</feature>
<keyword evidence="2" id="KW-0732">Signal</keyword>
<organism evidence="3 4">
    <name type="scientific">Cercospora kikuchii</name>
    <dbReference type="NCBI Taxonomy" id="84275"/>
    <lineage>
        <taxon>Eukaryota</taxon>
        <taxon>Fungi</taxon>
        <taxon>Dikarya</taxon>
        <taxon>Ascomycota</taxon>
        <taxon>Pezizomycotina</taxon>
        <taxon>Dothideomycetes</taxon>
        <taxon>Dothideomycetidae</taxon>
        <taxon>Mycosphaerellales</taxon>
        <taxon>Mycosphaerellaceae</taxon>
        <taxon>Cercospora</taxon>
    </lineage>
</organism>
<reference evidence="3 4" key="1">
    <citation type="submission" date="2021-01" db="EMBL/GenBank/DDBJ databases">
        <title>Cercospora kikuchii MAFF 305040 whole genome shotgun sequence.</title>
        <authorList>
            <person name="Kashiwa T."/>
            <person name="Suzuki T."/>
        </authorList>
    </citation>
    <scope>NUCLEOTIDE SEQUENCE [LARGE SCALE GENOMIC DNA]</scope>
    <source>
        <strain evidence="3 4">MAFF 305040</strain>
    </source>
</reference>
<keyword evidence="1" id="KW-0812">Transmembrane</keyword>
<evidence type="ECO:0000256" key="1">
    <source>
        <dbReference type="SAM" id="Phobius"/>
    </source>
</evidence>
<keyword evidence="1" id="KW-1133">Transmembrane helix</keyword>
<dbReference type="GeneID" id="68289833"/>
<evidence type="ECO:0000313" key="3">
    <source>
        <dbReference type="EMBL" id="GIZ40938.1"/>
    </source>
</evidence>
<feature type="signal peptide" evidence="2">
    <location>
        <begin position="1"/>
        <end position="22"/>
    </location>
</feature>
<keyword evidence="4" id="KW-1185">Reference proteome</keyword>
<evidence type="ECO:0000313" key="4">
    <source>
        <dbReference type="Proteomes" id="UP000825890"/>
    </source>
</evidence>